<dbReference type="RefSeq" id="WP_087462378.1">
    <property type="nucleotide sequence ID" value="NZ_CP021425.1"/>
</dbReference>
<evidence type="ECO:0000313" key="4">
    <source>
        <dbReference type="Proteomes" id="UP000196027"/>
    </source>
</evidence>
<dbReference type="AlphaFoldDB" id="A0A1Y0IAC9"/>
<evidence type="ECO:0000259" key="2">
    <source>
        <dbReference type="Pfam" id="PF03061"/>
    </source>
</evidence>
<dbReference type="GO" id="GO:0061522">
    <property type="term" value="F:1,4-dihydroxy-2-naphthoyl-CoA thioesterase activity"/>
    <property type="evidence" value="ECO:0007669"/>
    <property type="project" value="TreeGrafter"/>
</dbReference>
<dbReference type="NCBIfam" id="TIGR00369">
    <property type="entry name" value="unchar_dom_1"/>
    <property type="match status" value="1"/>
</dbReference>
<dbReference type="Gene3D" id="3.10.129.10">
    <property type="entry name" value="Hotdog Thioesterase"/>
    <property type="match status" value="1"/>
</dbReference>
<dbReference type="SUPFAM" id="SSF54637">
    <property type="entry name" value="Thioesterase/thiol ester dehydrase-isomerase"/>
    <property type="match status" value="1"/>
</dbReference>
<dbReference type="KEGG" id="ome:OLMES_3444"/>
<evidence type="ECO:0000313" key="3">
    <source>
        <dbReference type="EMBL" id="ARU57482.1"/>
    </source>
</evidence>
<sequence>MTSEQALFDRASRFVGVLAQCQELGISPVQAGKNHLLLKLPYQEKIVGNPDNGVIHGGAITTLMDTASGTVILCALPEFELCPTLDLRVDYMRPAMPRLPVFARAKAYRITDNIIFTRCEAFQEVEDGGKERMVANCVATFMRIGKENSPEAFRRYIEEGGGDISQFQIPGQAIAGDQIQ</sequence>
<dbReference type="PANTHER" id="PTHR43240:SF7">
    <property type="entry name" value="BLR7284 PROTEIN"/>
    <property type="match status" value="1"/>
</dbReference>
<dbReference type="InterPro" id="IPR003736">
    <property type="entry name" value="PAAI_dom"/>
</dbReference>
<organism evidence="3 4">
    <name type="scientific">Oleiphilus messinensis</name>
    <dbReference type="NCBI Taxonomy" id="141451"/>
    <lineage>
        <taxon>Bacteria</taxon>
        <taxon>Pseudomonadati</taxon>
        <taxon>Pseudomonadota</taxon>
        <taxon>Gammaproteobacteria</taxon>
        <taxon>Oceanospirillales</taxon>
        <taxon>Oleiphilaceae</taxon>
        <taxon>Oleiphilus</taxon>
    </lineage>
</organism>
<accession>A0A1Y0IAC9</accession>
<dbReference type="EMBL" id="CP021425">
    <property type="protein sequence ID" value="ARU57482.1"/>
    <property type="molecule type" value="Genomic_DNA"/>
</dbReference>
<reference evidence="3 4" key="1">
    <citation type="submission" date="2017-05" db="EMBL/GenBank/DDBJ databases">
        <title>Genomic insights into alkan degradation activity of Oleiphilus messinensis.</title>
        <authorList>
            <person name="Kozyavkin S.A."/>
            <person name="Slesarev A.I."/>
            <person name="Golyshin P.N."/>
            <person name="Korzhenkov A."/>
            <person name="Golyshina O.N."/>
            <person name="Toshchakov S.V."/>
        </authorList>
    </citation>
    <scope>NUCLEOTIDE SEQUENCE [LARGE SCALE GENOMIC DNA]</scope>
    <source>
        <strain evidence="3 4">ME102</strain>
    </source>
</reference>
<dbReference type="GO" id="GO:0005829">
    <property type="term" value="C:cytosol"/>
    <property type="evidence" value="ECO:0007669"/>
    <property type="project" value="TreeGrafter"/>
</dbReference>
<dbReference type="OrthoDB" id="9813158at2"/>
<dbReference type="Proteomes" id="UP000196027">
    <property type="component" value="Chromosome"/>
</dbReference>
<dbReference type="Pfam" id="PF03061">
    <property type="entry name" value="4HBT"/>
    <property type="match status" value="1"/>
</dbReference>
<protein>
    <recommendedName>
        <fullName evidence="2">Thioesterase domain-containing protein</fullName>
    </recommendedName>
</protein>
<dbReference type="PANTHER" id="PTHR43240">
    <property type="entry name" value="1,4-DIHYDROXY-2-NAPHTHOYL-COA THIOESTERASE 1"/>
    <property type="match status" value="1"/>
</dbReference>
<dbReference type="CDD" id="cd03443">
    <property type="entry name" value="PaaI_thioesterase"/>
    <property type="match status" value="1"/>
</dbReference>
<keyword evidence="1" id="KW-0378">Hydrolase</keyword>
<evidence type="ECO:0000256" key="1">
    <source>
        <dbReference type="ARBA" id="ARBA00022801"/>
    </source>
</evidence>
<feature type="domain" description="Thioesterase" evidence="2">
    <location>
        <begin position="52"/>
        <end position="125"/>
    </location>
</feature>
<keyword evidence="4" id="KW-1185">Reference proteome</keyword>
<dbReference type="InterPro" id="IPR006683">
    <property type="entry name" value="Thioestr_dom"/>
</dbReference>
<proteinExistence type="predicted"/>
<name>A0A1Y0IAC9_9GAMM</name>
<gene>
    <name evidence="3" type="ORF">OLMES_3444</name>
</gene>
<dbReference type="InterPro" id="IPR029069">
    <property type="entry name" value="HotDog_dom_sf"/>
</dbReference>